<dbReference type="InterPro" id="IPR011060">
    <property type="entry name" value="RibuloseP-bd_barrel"/>
</dbReference>
<evidence type="ECO:0000256" key="3">
    <source>
        <dbReference type="ARBA" id="ARBA00022793"/>
    </source>
</evidence>
<dbReference type="InterPro" id="IPR018089">
    <property type="entry name" value="OMPdecase_AS"/>
</dbReference>
<comment type="catalytic activity">
    <reaction evidence="6 7 8">
        <text>orotidine 5'-phosphate + H(+) = UMP + CO2</text>
        <dbReference type="Rhea" id="RHEA:11596"/>
        <dbReference type="ChEBI" id="CHEBI:15378"/>
        <dbReference type="ChEBI" id="CHEBI:16526"/>
        <dbReference type="ChEBI" id="CHEBI:57538"/>
        <dbReference type="ChEBI" id="CHEBI:57865"/>
        <dbReference type="EC" id="4.1.1.23"/>
    </reaction>
</comment>
<dbReference type="HAMAP" id="MF_01200_B">
    <property type="entry name" value="OMPdecase_type1_B"/>
    <property type="match status" value="1"/>
</dbReference>
<evidence type="ECO:0000313" key="10">
    <source>
        <dbReference type="EMBL" id="GLQ04971.1"/>
    </source>
</evidence>
<dbReference type="PROSITE" id="PS00156">
    <property type="entry name" value="OMPDECASE"/>
    <property type="match status" value="1"/>
</dbReference>
<keyword evidence="4 7" id="KW-0665">Pyrimidine biosynthesis</keyword>
<sequence length="235" mass="24635">MRHTPSNPVFTAIDKSDLDLARDLASRIAAHTGGIKLGKEFVTAFGPDGVKAVVGDHIPLFLDLKFHDIPNTVAGAVRSAAATLQPNMLTIHASGGPAMIRAAADAAAEFGENRPLILAVTVLTSMDEDDLRAIGVDASPREQVLRLARLARDNGADGVICSPLEIADIRAELGPDFKLVVPGIRPAGSDHGDQKRVKTPVEALSDGADYLVIGRPITEAEDPATAARTIAESLS</sequence>
<dbReference type="SMART" id="SM00934">
    <property type="entry name" value="OMPdecase"/>
    <property type="match status" value="1"/>
</dbReference>
<dbReference type="PANTHER" id="PTHR32119:SF2">
    <property type="entry name" value="OROTIDINE 5'-PHOSPHATE DECARBOXYLASE"/>
    <property type="match status" value="1"/>
</dbReference>
<dbReference type="CDD" id="cd04725">
    <property type="entry name" value="OMP_decarboxylase_like"/>
    <property type="match status" value="1"/>
</dbReference>
<organism evidence="10 11">
    <name type="scientific">Sneathiella chinensis</name>
    <dbReference type="NCBI Taxonomy" id="349750"/>
    <lineage>
        <taxon>Bacteria</taxon>
        <taxon>Pseudomonadati</taxon>
        <taxon>Pseudomonadota</taxon>
        <taxon>Alphaproteobacteria</taxon>
        <taxon>Sneathiellales</taxon>
        <taxon>Sneathiellaceae</taxon>
        <taxon>Sneathiella</taxon>
    </lineage>
</organism>
<evidence type="ECO:0000256" key="1">
    <source>
        <dbReference type="ARBA" id="ARBA00002356"/>
    </source>
</evidence>
<comment type="similarity">
    <text evidence="7">Belongs to the OMP decarboxylase family. Type 1 subfamily.</text>
</comment>
<feature type="binding site" evidence="7">
    <location>
        <position position="36"/>
    </location>
    <ligand>
        <name>substrate</name>
    </ligand>
</feature>
<dbReference type="SUPFAM" id="SSF51366">
    <property type="entry name" value="Ribulose-phoshate binding barrel"/>
    <property type="match status" value="1"/>
</dbReference>
<dbReference type="EC" id="4.1.1.23" evidence="7"/>
<evidence type="ECO:0000256" key="5">
    <source>
        <dbReference type="ARBA" id="ARBA00023239"/>
    </source>
</evidence>
<evidence type="ECO:0000256" key="8">
    <source>
        <dbReference type="RuleBase" id="RU000512"/>
    </source>
</evidence>
<gene>
    <name evidence="7 10" type="primary">pyrF</name>
    <name evidence="10" type="ORF">GCM10007924_01920</name>
</gene>
<keyword evidence="11" id="KW-1185">Reference proteome</keyword>
<comment type="pathway">
    <text evidence="2 7 8">Pyrimidine metabolism; UMP biosynthesis via de novo pathway; UMP from orotate: step 2/2.</text>
</comment>
<feature type="binding site" evidence="7">
    <location>
        <position position="124"/>
    </location>
    <ligand>
        <name>substrate</name>
    </ligand>
</feature>
<dbReference type="PANTHER" id="PTHR32119">
    <property type="entry name" value="OROTIDINE 5'-PHOSPHATE DECARBOXYLASE"/>
    <property type="match status" value="1"/>
</dbReference>
<feature type="binding site" evidence="7">
    <location>
        <position position="215"/>
    </location>
    <ligand>
        <name>substrate</name>
    </ligand>
</feature>
<reference evidence="10" key="2">
    <citation type="submission" date="2023-01" db="EMBL/GenBank/DDBJ databases">
        <title>Draft genome sequence of Sneathiella chinensis strain NBRC 103408.</title>
        <authorList>
            <person name="Sun Q."/>
            <person name="Mori K."/>
        </authorList>
    </citation>
    <scope>NUCLEOTIDE SEQUENCE</scope>
    <source>
        <strain evidence="10">NBRC 103408</strain>
    </source>
</reference>
<feature type="active site" description="Proton donor" evidence="7">
    <location>
        <position position="65"/>
    </location>
</feature>
<comment type="function">
    <text evidence="1 7">Catalyzes the decarboxylation of orotidine 5'-monophosphate (OMP) to uridine 5'-monophosphate (UMP).</text>
</comment>
<reference evidence="10" key="1">
    <citation type="journal article" date="2014" name="Int. J. Syst. Evol. Microbiol.">
        <title>Complete genome of a new Firmicutes species belonging to the dominant human colonic microbiota ('Ruminococcus bicirculans') reveals two chromosomes and a selective capacity to utilize plant glucans.</title>
        <authorList>
            <consortium name="NISC Comparative Sequencing Program"/>
            <person name="Wegmann U."/>
            <person name="Louis P."/>
            <person name="Goesmann A."/>
            <person name="Henrissat B."/>
            <person name="Duncan S.H."/>
            <person name="Flint H.J."/>
        </authorList>
    </citation>
    <scope>NUCLEOTIDE SEQUENCE</scope>
    <source>
        <strain evidence="10">NBRC 103408</strain>
    </source>
</reference>
<feature type="binding site" evidence="7">
    <location>
        <position position="214"/>
    </location>
    <ligand>
        <name>substrate</name>
    </ligand>
</feature>
<feature type="binding site" evidence="7">
    <location>
        <begin position="63"/>
        <end position="72"/>
    </location>
    <ligand>
        <name>substrate</name>
    </ligand>
</feature>
<accession>A0ABQ5U0M5</accession>
<evidence type="ECO:0000256" key="7">
    <source>
        <dbReference type="HAMAP-Rule" id="MF_01200"/>
    </source>
</evidence>
<dbReference type="InterPro" id="IPR001754">
    <property type="entry name" value="OMPdeCOase_dom"/>
</dbReference>
<dbReference type="InterPro" id="IPR014732">
    <property type="entry name" value="OMPdecase"/>
</dbReference>
<dbReference type="InterPro" id="IPR013785">
    <property type="entry name" value="Aldolase_TIM"/>
</dbReference>
<dbReference type="Gene3D" id="3.20.20.70">
    <property type="entry name" value="Aldolase class I"/>
    <property type="match status" value="1"/>
</dbReference>
<keyword evidence="3 7" id="KW-0210">Decarboxylase</keyword>
<dbReference type="Pfam" id="PF00215">
    <property type="entry name" value="OMPdecase"/>
    <property type="match status" value="1"/>
</dbReference>
<proteinExistence type="inferred from homology"/>
<dbReference type="EMBL" id="BSNF01000001">
    <property type="protein sequence ID" value="GLQ04971.1"/>
    <property type="molecule type" value="Genomic_DNA"/>
</dbReference>
<evidence type="ECO:0000256" key="2">
    <source>
        <dbReference type="ARBA" id="ARBA00004861"/>
    </source>
</evidence>
<comment type="caution">
    <text evidence="10">The sequence shown here is derived from an EMBL/GenBank/DDBJ whole genome shotgun (WGS) entry which is preliminary data.</text>
</comment>
<name>A0ABQ5U0M5_9PROT</name>
<evidence type="ECO:0000313" key="11">
    <source>
        <dbReference type="Proteomes" id="UP001161409"/>
    </source>
</evidence>
<feature type="binding site" evidence="7">
    <location>
        <position position="14"/>
    </location>
    <ligand>
        <name>substrate</name>
    </ligand>
</feature>
<keyword evidence="5 7" id="KW-0456">Lyase</keyword>
<feature type="binding site" evidence="7">
    <location>
        <position position="185"/>
    </location>
    <ligand>
        <name>substrate</name>
    </ligand>
</feature>
<dbReference type="InterPro" id="IPR047596">
    <property type="entry name" value="OMPdecase_bac"/>
</dbReference>
<dbReference type="RefSeq" id="WP_169559005.1">
    <property type="nucleotide sequence ID" value="NZ_BSNF01000001.1"/>
</dbReference>
<evidence type="ECO:0000256" key="4">
    <source>
        <dbReference type="ARBA" id="ARBA00022975"/>
    </source>
</evidence>
<evidence type="ECO:0000259" key="9">
    <source>
        <dbReference type="SMART" id="SM00934"/>
    </source>
</evidence>
<feature type="domain" description="Orotidine 5'-phosphate decarboxylase" evidence="9">
    <location>
        <begin position="8"/>
        <end position="230"/>
    </location>
</feature>
<evidence type="ECO:0000256" key="6">
    <source>
        <dbReference type="ARBA" id="ARBA00049157"/>
    </source>
</evidence>
<feature type="binding site" evidence="7">
    <location>
        <position position="194"/>
    </location>
    <ligand>
        <name>substrate</name>
    </ligand>
</feature>
<protein>
    <recommendedName>
        <fullName evidence="7">Orotidine 5'-phosphate decarboxylase</fullName>
        <ecNumber evidence="7">4.1.1.23</ecNumber>
    </recommendedName>
    <alternativeName>
        <fullName evidence="7">OMP decarboxylase</fullName>
        <shortName evidence="7">OMPDCase</shortName>
        <shortName evidence="7">OMPdecase</shortName>
    </alternativeName>
</protein>
<dbReference type="Proteomes" id="UP001161409">
    <property type="component" value="Unassembled WGS sequence"/>
</dbReference>
<dbReference type="NCBIfam" id="NF001273">
    <property type="entry name" value="PRK00230.1"/>
    <property type="match status" value="1"/>
</dbReference>
<dbReference type="NCBIfam" id="TIGR01740">
    <property type="entry name" value="pyrF"/>
    <property type="match status" value="1"/>
</dbReference>
<comment type="subunit">
    <text evidence="7">Homodimer.</text>
</comment>